<gene>
    <name evidence="3" type="ORF">GCM10010971_18540</name>
</gene>
<feature type="chain" id="PRO_5046970379" evidence="2">
    <location>
        <begin position="26"/>
        <end position="292"/>
    </location>
</feature>
<name>A0ABQ2PKY7_9NEIS</name>
<dbReference type="RefSeq" id="WP_188692168.1">
    <property type="nucleotide sequence ID" value="NZ_BMLY01000002.1"/>
</dbReference>
<dbReference type="Proteomes" id="UP000621859">
    <property type="component" value="Unassembled WGS sequence"/>
</dbReference>
<feature type="compositionally biased region" description="Low complexity" evidence="1">
    <location>
        <begin position="23"/>
        <end position="51"/>
    </location>
</feature>
<feature type="signal peptide" evidence="2">
    <location>
        <begin position="1"/>
        <end position="25"/>
    </location>
</feature>
<sequence length="292" mass="28767">MNQQKKQITATLLAGVLATALSACGDGSDASSSGAPNDPASPSSSVSAPVVTPTPTPTATPTPAPTPTPTSTPTPTPTATPTPTPTPTATPTPAPSGSGCGVALNAAAITSLFGGNLVSSANLQNYVVGLTGSASPYTLDATQTATSPQFICGYDNTASPTSSTKLDTVTAEGSIIGAFTVPKAAVTSSADDGGQLVLRLPSVSVLALGIYATGSINYRVQTSTDGVNWSTTLGNKTGVKLTNYVQQIIGTSGSATAGDSTLQAGAITTPVWVRISNAGTGTLNVTQIQIAP</sequence>
<evidence type="ECO:0000256" key="2">
    <source>
        <dbReference type="SAM" id="SignalP"/>
    </source>
</evidence>
<dbReference type="EMBL" id="BMLY01000002">
    <property type="protein sequence ID" value="GGP26035.1"/>
    <property type="molecule type" value="Genomic_DNA"/>
</dbReference>
<organism evidence="3 4">
    <name type="scientific">Silvimonas amylolytica</name>
    <dbReference type="NCBI Taxonomy" id="449663"/>
    <lineage>
        <taxon>Bacteria</taxon>
        <taxon>Pseudomonadati</taxon>
        <taxon>Pseudomonadota</taxon>
        <taxon>Betaproteobacteria</taxon>
        <taxon>Neisseriales</taxon>
        <taxon>Chitinibacteraceae</taxon>
        <taxon>Silvimonas</taxon>
    </lineage>
</organism>
<evidence type="ECO:0000313" key="4">
    <source>
        <dbReference type="Proteomes" id="UP000621859"/>
    </source>
</evidence>
<evidence type="ECO:0000313" key="3">
    <source>
        <dbReference type="EMBL" id="GGP26035.1"/>
    </source>
</evidence>
<keyword evidence="4" id="KW-1185">Reference proteome</keyword>
<proteinExistence type="predicted"/>
<dbReference type="PROSITE" id="PS51257">
    <property type="entry name" value="PROKAR_LIPOPROTEIN"/>
    <property type="match status" value="1"/>
</dbReference>
<protein>
    <submittedName>
        <fullName evidence="3">Uncharacterized protein</fullName>
    </submittedName>
</protein>
<feature type="region of interest" description="Disordered" evidence="1">
    <location>
        <begin position="23"/>
        <end position="97"/>
    </location>
</feature>
<comment type="caution">
    <text evidence="3">The sequence shown here is derived from an EMBL/GenBank/DDBJ whole genome shotgun (WGS) entry which is preliminary data.</text>
</comment>
<reference evidence="4" key="1">
    <citation type="journal article" date="2019" name="Int. J. Syst. Evol. Microbiol.">
        <title>The Global Catalogue of Microorganisms (GCM) 10K type strain sequencing project: providing services to taxonomists for standard genome sequencing and annotation.</title>
        <authorList>
            <consortium name="The Broad Institute Genomics Platform"/>
            <consortium name="The Broad Institute Genome Sequencing Center for Infectious Disease"/>
            <person name="Wu L."/>
            <person name="Ma J."/>
        </authorList>
    </citation>
    <scope>NUCLEOTIDE SEQUENCE [LARGE SCALE GENOMIC DNA]</scope>
    <source>
        <strain evidence="4">CGMCC 1.8860</strain>
    </source>
</reference>
<accession>A0ABQ2PKY7</accession>
<feature type="compositionally biased region" description="Pro residues" evidence="1">
    <location>
        <begin position="52"/>
        <end position="94"/>
    </location>
</feature>
<evidence type="ECO:0000256" key="1">
    <source>
        <dbReference type="SAM" id="MobiDB-lite"/>
    </source>
</evidence>
<keyword evidence="2" id="KW-0732">Signal</keyword>